<protein>
    <recommendedName>
        <fullName evidence="3">SWIM-type domain-containing protein</fullName>
    </recommendedName>
</protein>
<accession>A0A397VCH9</accession>
<proteinExistence type="predicted"/>
<evidence type="ECO:0000313" key="1">
    <source>
        <dbReference type="EMBL" id="RIB17713.1"/>
    </source>
</evidence>
<sequence>MKKLESNVIQNTYFTDITNWVCGCSSFLTSRFFICKHLVQQKGTVPIDFFNQVYRYHQYPFLGTSSTQTSNFESISYNTMNLKLLKTLNLLKMLKLLKILKICKFLKKCAFDLSIQQKKHLKFLKINRTKKILDG</sequence>
<dbReference type="OrthoDB" id="2661395at2759"/>
<evidence type="ECO:0008006" key="3">
    <source>
        <dbReference type="Google" id="ProtNLM"/>
    </source>
</evidence>
<dbReference type="Proteomes" id="UP000266673">
    <property type="component" value="Unassembled WGS sequence"/>
</dbReference>
<comment type="caution">
    <text evidence="1">The sequence shown here is derived from an EMBL/GenBank/DDBJ whole genome shotgun (WGS) entry which is preliminary data.</text>
</comment>
<evidence type="ECO:0000313" key="2">
    <source>
        <dbReference type="Proteomes" id="UP000266673"/>
    </source>
</evidence>
<dbReference type="AlphaFoldDB" id="A0A397VCH9"/>
<organism evidence="1 2">
    <name type="scientific">Gigaspora rosea</name>
    <dbReference type="NCBI Taxonomy" id="44941"/>
    <lineage>
        <taxon>Eukaryota</taxon>
        <taxon>Fungi</taxon>
        <taxon>Fungi incertae sedis</taxon>
        <taxon>Mucoromycota</taxon>
        <taxon>Glomeromycotina</taxon>
        <taxon>Glomeromycetes</taxon>
        <taxon>Diversisporales</taxon>
        <taxon>Gigasporaceae</taxon>
        <taxon>Gigaspora</taxon>
    </lineage>
</organism>
<gene>
    <name evidence="1" type="ORF">C2G38_2312605</name>
</gene>
<keyword evidence="2" id="KW-1185">Reference proteome</keyword>
<reference evidence="1 2" key="1">
    <citation type="submission" date="2018-06" db="EMBL/GenBank/DDBJ databases">
        <title>Comparative genomics reveals the genomic features of Rhizophagus irregularis, R. cerebriforme, R. diaphanum and Gigaspora rosea, and their symbiotic lifestyle signature.</title>
        <authorList>
            <person name="Morin E."/>
            <person name="San Clemente H."/>
            <person name="Chen E.C.H."/>
            <person name="De La Providencia I."/>
            <person name="Hainaut M."/>
            <person name="Kuo A."/>
            <person name="Kohler A."/>
            <person name="Murat C."/>
            <person name="Tang N."/>
            <person name="Roy S."/>
            <person name="Loubradou J."/>
            <person name="Henrissat B."/>
            <person name="Grigoriev I.V."/>
            <person name="Corradi N."/>
            <person name="Roux C."/>
            <person name="Martin F.M."/>
        </authorList>
    </citation>
    <scope>NUCLEOTIDE SEQUENCE [LARGE SCALE GENOMIC DNA]</scope>
    <source>
        <strain evidence="1 2">DAOM 194757</strain>
    </source>
</reference>
<dbReference type="EMBL" id="QKWP01000588">
    <property type="protein sequence ID" value="RIB17713.1"/>
    <property type="molecule type" value="Genomic_DNA"/>
</dbReference>
<name>A0A397VCH9_9GLOM</name>